<dbReference type="EMBL" id="BMKU01000019">
    <property type="protein sequence ID" value="GGH10529.1"/>
    <property type="molecule type" value="Genomic_DNA"/>
</dbReference>
<sequence length="196" mass="19977">MTDYLYDLDICFDPDNPNNIVRGGLIEIYDANDLEGTALLALKDTSGNPIPNPMMSNEYGVIGRRIAPVPQCLWKSGQFSGVFNSYKGLRDEAIAARAAAEEARNFAEAAGTGAAEAATAQLETAKTAATGAAASAATALAEAAAARTAAENAAAAASGGGVAIKPTDPDVLIVSTKNDGTVVIKPSDSDVLTITT</sequence>
<protein>
    <submittedName>
        <fullName evidence="1">Uncharacterized protein</fullName>
    </submittedName>
</protein>
<organism evidence="1 2">
    <name type="scientific">Pseudarthrobacter polychromogenes</name>
    <dbReference type="NCBI Taxonomy" id="1676"/>
    <lineage>
        <taxon>Bacteria</taxon>
        <taxon>Bacillati</taxon>
        <taxon>Actinomycetota</taxon>
        <taxon>Actinomycetes</taxon>
        <taxon>Micrococcales</taxon>
        <taxon>Micrococcaceae</taxon>
        <taxon>Pseudarthrobacter</taxon>
    </lineage>
</organism>
<reference evidence="2" key="1">
    <citation type="journal article" date="2019" name="Int. J. Syst. Evol. Microbiol.">
        <title>The Global Catalogue of Microorganisms (GCM) 10K type strain sequencing project: providing services to taxonomists for standard genome sequencing and annotation.</title>
        <authorList>
            <consortium name="The Broad Institute Genomics Platform"/>
            <consortium name="The Broad Institute Genome Sequencing Center for Infectious Disease"/>
            <person name="Wu L."/>
            <person name="Ma J."/>
        </authorList>
    </citation>
    <scope>NUCLEOTIDE SEQUENCE [LARGE SCALE GENOMIC DNA]</scope>
    <source>
        <strain evidence="2">CGMCC 1.1927</strain>
    </source>
</reference>
<accession>A0ABQ1Y2J7</accession>
<proteinExistence type="predicted"/>
<dbReference type="Proteomes" id="UP000596938">
    <property type="component" value="Unassembled WGS sequence"/>
</dbReference>
<dbReference type="RefSeq" id="WP_188813841.1">
    <property type="nucleotide sequence ID" value="NZ_BAAAWV010000001.1"/>
</dbReference>
<comment type="caution">
    <text evidence="1">The sequence shown here is derived from an EMBL/GenBank/DDBJ whole genome shotgun (WGS) entry which is preliminary data.</text>
</comment>
<keyword evidence="2" id="KW-1185">Reference proteome</keyword>
<evidence type="ECO:0000313" key="1">
    <source>
        <dbReference type="EMBL" id="GGH10529.1"/>
    </source>
</evidence>
<gene>
    <name evidence="1" type="ORF">GCM10011577_39370</name>
</gene>
<name>A0ABQ1Y2J7_9MICC</name>
<evidence type="ECO:0000313" key="2">
    <source>
        <dbReference type="Proteomes" id="UP000596938"/>
    </source>
</evidence>